<keyword evidence="3" id="KW-1185">Reference proteome</keyword>
<evidence type="ECO:0000313" key="2">
    <source>
        <dbReference type="EMBL" id="ONI02401.1"/>
    </source>
</evidence>
<dbReference type="EMBL" id="CM007656">
    <property type="protein sequence ID" value="ONI02401.1"/>
    <property type="molecule type" value="Genomic_DNA"/>
</dbReference>
<dbReference type="Proteomes" id="UP000006882">
    <property type="component" value="Chromosome G6"/>
</dbReference>
<dbReference type="AlphaFoldDB" id="A0A251NSV6"/>
<dbReference type="Gramene" id="ONI02401">
    <property type="protein sequence ID" value="ONI02401"/>
    <property type="gene ID" value="PRUPE_6G196100"/>
</dbReference>
<reference evidence="2 3" key="1">
    <citation type="journal article" date="2013" name="Nat. Genet.">
        <title>The high-quality draft genome of peach (Prunus persica) identifies unique patterns of genetic diversity, domestication and genome evolution.</title>
        <authorList>
            <consortium name="International Peach Genome Initiative"/>
            <person name="Verde I."/>
            <person name="Abbott A.G."/>
            <person name="Scalabrin S."/>
            <person name="Jung S."/>
            <person name="Shu S."/>
            <person name="Marroni F."/>
            <person name="Zhebentyayeva T."/>
            <person name="Dettori M.T."/>
            <person name="Grimwood J."/>
            <person name="Cattonaro F."/>
            <person name="Zuccolo A."/>
            <person name="Rossini L."/>
            <person name="Jenkins J."/>
            <person name="Vendramin E."/>
            <person name="Meisel L.A."/>
            <person name="Decroocq V."/>
            <person name="Sosinski B."/>
            <person name="Prochnik S."/>
            <person name="Mitros T."/>
            <person name="Policriti A."/>
            <person name="Cipriani G."/>
            <person name="Dondini L."/>
            <person name="Ficklin S."/>
            <person name="Goodstein D.M."/>
            <person name="Xuan P."/>
            <person name="Del Fabbro C."/>
            <person name="Aramini V."/>
            <person name="Copetti D."/>
            <person name="Gonzalez S."/>
            <person name="Horner D.S."/>
            <person name="Falchi R."/>
            <person name="Lucas S."/>
            <person name="Mica E."/>
            <person name="Maldonado J."/>
            <person name="Lazzari B."/>
            <person name="Bielenberg D."/>
            <person name="Pirona R."/>
            <person name="Miculan M."/>
            <person name="Barakat A."/>
            <person name="Testolin R."/>
            <person name="Stella A."/>
            <person name="Tartarini S."/>
            <person name="Tonutti P."/>
            <person name="Arus P."/>
            <person name="Orellana A."/>
            <person name="Wells C."/>
            <person name="Main D."/>
            <person name="Vizzotto G."/>
            <person name="Silva H."/>
            <person name="Salamini F."/>
            <person name="Schmutz J."/>
            <person name="Morgante M."/>
            <person name="Rokhsar D.S."/>
        </authorList>
    </citation>
    <scope>NUCLEOTIDE SEQUENCE [LARGE SCALE GENOMIC DNA]</scope>
    <source>
        <strain evidence="3">cv. Nemared</strain>
    </source>
</reference>
<feature type="compositionally biased region" description="Polar residues" evidence="1">
    <location>
        <begin position="138"/>
        <end position="150"/>
    </location>
</feature>
<protein>
    <submittedName>
        <fullName evidence="2">Uncharacterized protein</fullName>
    </submittedName>
</protein>
<sequence length="187" mass="21294">MDQQGKCNNSEILDFSTLQSNEATNLINSTGAWLLNEKPGAFISEEELKIRSEVEKDIERDLEEEIKDGICHLALRLHRLYQHQNERRSSSAAALAARDERKMEKAFCEVNINIKMEGGTKIEIKETKKPAPPDQKGSGPNWSGTRSENYMQPFVKMARNSKKFDWAKTLRSNVGPVAFTKKPWQPT</sequence>
<dbReference type="SMR" id="A0A251NSV6"/>
<name>A0A251NSV6_PRUPE</name>
<dbReference type="eggNOG" id="ENOG502S3R3">
    <property type="taxonomic scope" value="Eukaryota"/>
</dbReference>
<proteinExistence type="predicted"/>
<accession>A0A251NSV6</accession>
<dbReference type="STRING" id="3760.A0A251NSV6"/>
<evidence type="ECO:0000313" key="3">
    <source>
        <dbReference type="Proteomes" id="UP000006882"/>
    </source>
</evidence>
<gene>
    <name evidence="2" type="ORF">PRUPE_6G196100</name>
</gene>
<evidence type="ECO:0000256" key="1">
    <source>
        <dbReference type="SAM" id="MobiDB-lite"/>
    </source>
</evidence>
<dbReference type="OrthoDB" id="1917248at2759"/>
<feature type="region of interest" description="Disordered" evidence="1">
    <location>
        <begin position="124"/>
        <end position="150"/>
    </location>
</feature>
<organism evidence="2 3">
    <name type="scientific">Prunus persica</name>
    <name type="common">Peach</name>
    <name type="synonym">Amygdalus persica</name>
    <dbReference type="NCBI Taxonomy" id="3760"/>
    <lineage>
        <taxon>Eukaryota</taxon>
        <taxon>Viridiplantae</taxon>
        <taxon>Streptophyta</taxon>
        <taxon>Embryophyta</taxon>
        <taxon>Tracheophyta</taxon>
        <taxon>Spermatophyta</taxon>
        <taxon>Magnoliopsida</taxon>
        <taxon>eudicotyledons</taxon>
        <taxon>Gunneridae</taxon>
        <taxon>Pentapetalae</taxon>
        <taxon>rosids</taxon>
        <taxon>fabids</taxon>
        <taxon>Rosales</taxon>
        <taxon>Rosaceae</taxon>
        <taxon>Amygdaloideae</taxon>
        <taxon>Amygdaleae</taxon>
        <taxon>Prunus</taxon>
    </lineage>
</organism>